<evidence type="ECO:0000313" key="2">
    <source>
        <dbReference type="Proteomes" id="UP000789366"/>
    </source>
</evidence>
<name>A0ACA9RG41_9GLOM</name>
<protein>
    <submittedName>
        <fullName evidence="1">1242_t:CDS:1</fullName>
    </submittedName>
</protein>
<proteinExistence type="predicted"/>
<evidence type="ECO:0000313" key="1">
    <source>
        <dbReference type="EMBL" id="CAG8791211.1"/>
    </source>
</evidence>
<reference evidence="1" key="1">
    <citation type="submission" date="2021-06" db="EMBL/GenBank/DDBJ databases">
        <authorList>
            <person name="Kallberg Y."/>
            <person name="Tangrot J."/>
            <person name="Rosling A."/>
        </authorList>
    </citation>
    <scope>NUCLEOTIDE SEQUENCE</scope>
    <source>
        <strain evidence="1">28 12/20/2015</strain>
    </source>
</reference>
<feature type="non-terminal residue" evidence="1">
    <location>
        <position position="43"/>
    </location>
</feature>
<gene>
    <name evidence="1" type="ORF">SPELUC_LOCUS17243</name>
</gene>
<feature type="non-terminal residue" evidence="1">
    <location>
        <position position="1"/>
    </location>
</feature>
<sequence>FLDENLSGSTSILANSRITNNTELVISEINKKAELSIKIEPND</sequence>
<organism evidence="1 2">
    <name type="scientific">Cetraspora pellucida</name>
    <dbReference type="NCBI Taxonomy" id="1433469"/>
    <lineage>
        <taxon>Eukaryota</taxon>
        <taxon>Fungi</taxon>
        <taxon>Fungi incertae sedis</taxon>
        <taxon>Mucoromycota</taxon>
        <taxon>Glomeromycotina</taxon>
        <taxon>Glomeromycetes</taxon>
        <taxon>Diversisporales</taxon>
        <taxon>Gigasporaceae</taxon>
        <taxon>Cetraspora</taxon>
    </lineage>
</organism>
<dbReference type="EMBL" id="CAJVPW010069279">
    <property type="protein sequence ID" value="CAG8791211.1"/>
    <property type="molecule type" value="Genomic_DNA"/>
</dbReference>
<dbReference type="Proteomes" id="UP000789366">
    <property type="component" value="Unassembled WGS sequence"/>
</dbReference>
<keyword evidence="2" id="KW-1185">Reference proteome</keyword>
<accession>A0ACA9RG41</accession>
<comment type="caution">
    <text evidence="1">The sequence shown here is derived from an EMBL/GenBank/DDBJ whole genome shotgun (WGS) entry which is preliminary data.</text>
</comment>